<dbReference type="Pfam" id="PF00196">
    <property type="entry name" value="GerE"/>
    <property type="match status" value="1"/>
</dbReference>
<evidence type="ECO:0000256" key="2">
    <source>
        <dbReference type="ARBA" id="ARBA00023125"/>
    </source>
</evidence>
<dbReference type="RefSeq" id="WP_221212312.1">
    <property type="nucleotide sequence ID" value="NZ_BAAAER010000001.1"/>
</dbReference>
<dbReference type="PANTHER" id="PTHR44688:SF16">
    <property type="entry name" value="DNA-BINDING TRANSCRIPTIONAL ACTIVATOR DEVR_DOSR"/>
    <property type="match status" value="1"/>
</dbReference>
<dbReference type="Gene3D" id="1.10.10.10">
    <property type="entry name" value="Winged helix-like DNA-binding domain superfamily/Winged helix DNA-binding domain"/>
    <property type="match status" value="1"/>
</dbReference>
<feature type="domain" description="HTH luxR-type" evidence="4">
    <location>
        <begin position="8"/>
        <end position="73"/>
    </location>
</feature>
<dbReference type="InterPro" id="IPR036388">
    <property type="entry name" value="WH-like_DNA-bd_sf"/>
</dbReference>
<gene>
    <name evidence="5" type="ORF">GGR12_002052</name>
</gene>
<dbReference type="EMBL" id="JACIDM010000002">
    <property type="protein sequence ID" value="MBB4083186.1"/>
    <property type="molecule type" value="Genomic_DNA"/>
</dbReference>
<dbReference type="InterPro" id="IPR000792">
    <property type="entry name" value="Tscrpt_reg_LuxR_C"/>
</dbReference>
<dbReference type="PROSITE" id="PS50043">
    <property type="entry name" value="HTH_LUXR_2"/>
    <property type="match status" value="1"/>
</dbReference>
<protein>
    <submittedName>
        <fullName evidence="5">LuxR family quorum-sensing system transcriptional regulator CciR</fullName>
    </submittedName>
</protein>
<keyword evidence="3" id="KW-0804">Transcription</keyword>
<dbReference type="SUPFAM" id="SSF46894">
    <property type="entry name" value="C-terminal effector domain of the bipartite response regulators"/>
    <property type="match status" value="1"/>
</dbReference>
<reference evidence="5 6" key="1">
    <citation type="submission" date="2020-08" db="EMBL/GenBank/DDBJ databases">
        <title>Genomic Encyclopedia of Type Strains, Phase IV (KMG-IV): sequencing the most valuable type-strain genomes for metagenomic binning, comparative biology and taxonomic classification.</title>
        <authorList>
            <person name="Goeker M."/>
        </authorList>
    </citation>
    <scope>NUCLEOTIDE SEQUENCE [LARGE SCALE GENOMIC DNA]</scope>
    <source>
        <strain evidence="5 6">DSM 23960</strain>
    </source>
</reference>
<evidence type="ECO:0000313" key="6">
    <source>
        <dbReference type="Proteomes" id="UP000529946"/>
    </source>
</evidence>
<sequence length="80" mass="8644">MEPSRHAERRPVVLLSGREAECLLWVSRGKSSADIGQIVGLSPRTVDSYLEKACAKLGVRTRIEAVAIGVRTGIIDPEDG</sequence>
<dbReference type="SMART" id="SM00421">
    <property type="entry name" value="HTH_LUXR"/>
    <property type="match status" value="1"/>
</dbReference>
<evidence type="ECO:0000259" key="4">
    <source>
        <dbReference type="PROSITE" id="PS50043"/>
    </source>
</evidence>
<name>A0A7W6JDR9_9CAUL</name>
<keyword evidence="2" id="KW-0238">DNA-binding</keyword>
<accession>A0A7W6JDR9</accession>
<organism evidence="5 6">
    <name type="scientific">Brevundimonas lenta</name>
    <dbReference type="NCBI Taxonomy" id="424796"/>
    <lineage>
        <taxon>Bacteria</taxon>
        <taxon>Pseudomonadati</taxon>
        <taxon>Pseudomonadota</taxon>
        <taxon>Alphaproteobacteria</taxon>
        <taxon>Caulobacterales</taxon>
        <taxon>Caulobacteraceae</taxon>
        <taxon>Brevundimonas</taxon>
    </lineage>
</organism>
<dbReference type="InterPro" id="IPR016032">
    <property type="entry name" value="Sig_transdc_resp-reg_C-effctor"/>
</dbReference>
<dbReference type="PRINTS" id="PR00038">
    <property type="entry name" value="HTHLUXR"/>
</dbReference>
<evidence type="ECO:0000256" key="3">
    <source>
        <dbReference type="ARBA" id="ARBA00023163"/>
    </source>
</evidence>
<keyword evidence="6" id="KW-1185">Reference proteome</keyword>
<dbReference type="GO" id="GO:0003677">
    <property type="term" value="F:DNA binding"/>
    <property type="evidence" value="ECO:0007669"/>
    <property type="project" value="UniProtKB-KW"/>
</dbReference>
<proteinExistence type="predicted"/>
<dbReference type="PANTHER" id="PTHR44688">
    <property type="entry name" value="DNA-BINDING TRANSCRIPTIONAL ACTIVATOR DEVR_DOSR"/>
    <property type="match status" value="1"/>
</dbReference>
<evidence type="ECO:0000256" key="1">
    <source>
        <dbReference type="ARBA" id="ARBA00023015"/>
    </source>
</evidence>
<comment type="caution">
    <text evidence="5">The sequence shown here is derived from an EMBL/GenBank/DDBJ whole genome shotgun (WGS) entry which is preliminary data.</text>
</comment>
<evidence type="ECO:0000313" key="5">
    <source>
        <dbReference type="EMBL" id="MBB4083186.1"/>
    </source>
</evidence>
<dbReference type="Proteomes" id="UP000529946">
    <property type="component" value="Unassembled WGS sequence"/>
</dbReference>
<dbReference type="CDD" id="cd06170">
    <property type="entry name" value="LuxR_C_like"/>
    <property type="match status" value="1"/>
</dbReference>
<dbReference type="GO" id="GO:0006355">
    <property type="term" value="P:regulation of DNA-templated transcription"/>
    <property type="evidence" value="ECO:0007669"/>
    <property type="project" value="InterPro"/>
</dbReference>
<keyword evidence="1" id="KW-0805">Transcription regulation</keyword>
<dbReference type="AlphaFoldDB" id="A0A7W6JDR9"/>